<keyword evidence="2" id="KW-1185">Reference proteome</keyword>
<dbReference type="PANTHER" id="PTHR33116">
    <property type="entry name" value="REVERSE TRANSCRIPTASE ZINC-BINDING DOMAIN-CONTAINING PROTEIN-RELATED-RELATED"/>
    <property type="match status" value="1"/>
</dbReference>
<reference evidence="1" key="1">
    <citation type="submission" date="2023-08" db="EMBL/GenBank/DDBJ databases">
        <title>A de novo genome assembly of Solanum verrucosum Schlechtendal, a Mexican diploid species geographically isolated from the other diploid A-genome species in potato relatives.</title>
        <authorList>
            <person name="Hosaka K."/>
        </authorList>
    </citation>
    <scope>NUCLEOTIDE SEQUENCE</scope>
    <source>
        <tissue evidence="1">Young leaves</tissue>
    </source>
</reference>
<dbReference type="PANTHER" id="PTHR33116:SF78">
    <property type="entry name" value="OS12G0587133 PROTEIN"/>
    <property type="match status" value="1"/>
</dbReference>
<dbReference type="Proteomes" id="UP001234989">
    <property type="component" value="Chromosome 10"/>
</dbReference>
<proteinExistence type="predicted"/>
<evidence type="ECO:0000313" key="1">
    <source>
        <dbReference type="EMBL" id="WMV49892.1"/>
    </source>
</evidence>
<gene>
    <name evidence="1" type="ORF">MTR67_043277</name>
</gene>
<accession>A0AAF0ZRX9</accession>
<name>A0AAF0ZRX9_SOLVR</name>
<protein>
    <submittedName>
        <fullName evidence="1">Uncharacterized protein</fullName>
    </submittedName>
</protein>
<sequence length="150" mass="16776">MPLGSDHKAGKIWDGIIEKTEKKLAIWKSQYLSLGGRVTLINSILDSLPTYVMPFFRTTNRIVEVLDALRRNFLWQGKSVEDHQELWEIDGVVELLSLIGGFPGNTLKTHKLAWGNHKDGVFSVNRLYNWGLRRSAGRSTGPCVTGVGAL</sequence>
<dbReference type="AlphaFoldDB" id="A0AAF0ZRX9"/>
<evidence type="ECO:0000313" key="2">
    <source>
        <dbReference type="Proteomes" id="UP001234989"/>
    </source>
</evidence>
<organism evidence="1 2">
    <name type="scientific">Solanum verrucosum</name>
    <dbReference type="NCBI Taxonomy" id="315347"/>
    <lineage>
        <taxon>Eukaryota</taxon>
        <taxon>Viridiplantae</taxon>
        <taxon>Streptophyta</taxon>
        <taxon>Embryophyta</taxon>
        <taxon>Tracheophyta</taxon>
        <taxon>Spermatophyta</taxon>
        <taxon>Magnoliopsida</taxon>
        <taxon>eudicotyledons</taxon>
        <taxon>Gunneridae</taxon>
        <taxon>Pentapetalae</taxon>
        <taxon>asterids</taxon>
        <taxon>lamiids</taxon>
        <taxon>Solanales</taxon>
        <taxon>Solanaceae</taxon>
        <taxon>Solanoideae</taxon>
        <taxon>Solaneae</taxon>
        <taxon>Solanum</taxon>
    </lineage>
</organism>
<dbReference type="EMBL" id="CP133621">
    <property type="protein sequence ID" value="WMV49892.1"/>
    <property type="molecule type" value="Genomic_DNA"/>
</dbReference>